<dbReference type="EMBL" id="GBXM01058878">
    <property type="protein sequence ID" value="JAH49699.1"/>
    <property type="molecule type" value="Transcribed_RNA"/>
</dbReference>
<evidence type="ECO:0000313" key="1">
    <source>
        <dbReference type="EMBL" id="JAH49699.1"/>
    </source>
</evidence>
<accession>A0A0E9T7N1</accession>
<name>A0A0E9T7N1_ANGAN</name>
<organism evidence="1">
    <name type="scientific">Anguilla anguilla</name>
    <name type="common">European freshwater eel</name>
    <name type="synonym">Muraena anguilla</name>
    <dbReference type="NCBI Taxonomy" id="7936"/>
    <lineage>
        <taxon>Eukaryota</taxon>
        <taxon>Metazoa</taxon>
        <taxon>Chordata</taxon>
        <taxon>Craniata</taxon>
        <taxon>Vertebrata</taxon>
        <taxon>Euteleostomi</taxon>
        <taxon>Actinopterygii</taxon>
        <taxon>Neopterygii</taxon>
        <taxon>Teleostei</taxon>
        <taxon>Anguilliformes</taxon>
        <taxon>Anguillidae</taxon>
        <taxon>Anguilla</taxon>
    </lineage>
</organism>
<proteinExistence type="predicted"/>
<reference evidence="1" key="2">
    <citation type="journal article" date="2015" name="Fish Shellfish Immunol.">
        <title>Early steps in the European eel (Anguilla anguilla)-Vibrio vulnificus interaction in the gills: Role of the RtxA13 toxin.</title>
        <authorList>
            <person name="Callol A."/>
            <person name="Pajuelo D."/>
            <person name="Ebbesson L."/>
            <person name="Teles M."/>
            <person name="MacKenzie S."/>
            <person name="Amaro C."/>
        </authorList>
    </citation>
    <scope>NUCLEOTIDE SEQUENCE</scope>
</reference>
<protein>
    <submittedName>
        <fullName evidence="1">Uncharacterized protein</fullName>
    </submittedName>
</protein>
<dbReference type="AlphaFoldDB" id="A0A0E9T7N1"/>
<sequence>MDPVGQACQTLVTDLIYLSRSAAAEILKDVLGSIGKLVTRAT</sequence>
<reference evidence="1" key="1">
    <citation type="submission" date="2014-11" db="EMBL/GenBank/DDBJ databases">
        <authorList>
            <person name="Amaro Gonzalez C."/>
        </authorList>
    </citation>
    <scope>NUCLEOTIDE SEQUENCE</scope>
</reference>